<gene>
    <name evidence="1" type="ORF">ERS686654_00030</name>
</gene>
<accession>A0A0S4R191</accession>
<dbReference type="EMBL" id="FAVB01000001">
    <property type="protein sequence ID" value="CUU67899.1"/>
    <property type="molecule type" value="Genomic_DNA"/>
</dbReference>
<dbReference type="Proteomes" id="UP000052237">
    <property type="component" value="Unassembled WGS sequence"/>
</dbReference>
<keyword evidence="2" id="KW-1185">Reference proteome</keyword>
<proteinExistence type="predicted"/>
<name>A0A0S4R191_CAMHY</name>
<organism evidence="1 2">
    <name type="scientific">Campylobacter hyointestinalis subsp. hyointestinalis</name>
    <dbReference type="NCBI Taxonomy" id="91352"/>
    <lineage>
        <taxon>Bacteria</taxon>
        <taxon>Pseudomonadati</taxon>
        <taxon>Campylobacterota</taxon>
        <taxon>Epsilonproteobacteria</taxon>
        <taxon>Campylobacterales</taxon>
        <taxon>Campylobacteraceae</taxon>
        <taxon>Campylobacter</taxon>
    </lineage>
</organism>
<evidence type="ECO:0000313" key="1">
    <source>
        <dbReference type="EMBL" id="CUU67899.1"/>
    </source>
</evidence>
<evidence type="ECO:0000313" key="2">
    <source>
        <dbReference type="Proteomes" id="UP000052237"/>
    </source>
</evidence>
<reference evidence="1 2" key="1">
    <citation type="submission" date="2015-11" db="EMBL/GenBank/DDBJ databases">
        <authorList>
            <consortium name="Pathogen Informatics"/>
        </authorList>
    </citation>
    <scope>NUCLEOTIDE SEQUENCE [LARGE SCALE GENOMIC DNA]</scope>
    <source>
        <strain evidence="1 2">006A-0059</strain>
    </source>
</reference>
<sequence>MKTYLNKGDANRVLGIINKWSRSNRRFTMPQLSIIENFINTTLSKEDRESVRMRKIEKECLFLCSQDNSLDSQIVRRELEIDFVPAKLAEIIKGH</sequence>
<dbReference type="AlphaFoldDB" id="A0A0S4R191"/>
<comment type="caution">
    <text evidence="1">The sequence shown here is derived from an EMBL/GenBank/DDBJ whole genome shotgun (WGS) entry which is preliminary data.</text>
</comment>
<protein>
    <submittedName>
        <fullName evidence="1">Uncharacterized protein</fullName>
    </submittedName>
</protein>
<dbReference type="RefSeq" id="WP_059434824.1">
    <property type="nucleotide sequence ID" value="NZ_FAVB01000001.1"/>
</dbReference>